<protein>
    <submittedName>
        <fullName evidence="1">Uncharacterized protein</fullName>
    </submittedName>
</protein>
<name>A0A371GAA1_MUCPR</name>
<evidence type="ECO:0000313" key="1">
    <source>
        <dbReference type="EMBL" id="RDX87466.1"/>
    </source>
</evidence>
<reference evidence="1" key="1">
    <citation type="submission" date="2018-05" db="EMBL/GenBank/DDBJ databases">
        <title>Draft genome of Mucuna pruriens seed.</title>
        <authorList>
            <person name="Nnadi N.E."/>
            <person name="Vos R."/>
            <person name="Hasami M.H."/>
            <person name="Devisetty U.K."/>
            <person name="Aguiy J.C."/>
        </authorList>
    </citation>
    <scope>NUCLEOTIDE SEQUENCE [LARGE SCALE GENOMIC DNA]</scope>
    <source>
        <strain evidence="1">JCA_2017</strain>
    </source>
</reference>
<evidence type="ECO:0000313" key="2">
    <source>
        <dbReference type="Proteomes" id="UP000257109"/>
    </source>
</evidence>
<gene>
    <name evidence="1" type="ORF">CR513_31052</name>
</gene>
<comment type="caution">
    <text evidence="1">The sequence shown here is derived from an EMBL/GenBank/DDBJ whole genome shotgun (WGS) entry which is preliminary data.</text>
</comment>
<dbReference type="Proteomes" id="UP000257109">
    <property type="component" value="Unassembled WGS sequence"/>
</dbReference>
<keyword evidence="2" id="KW-1185">Reference proteome</keyword>
<sequence>MTQNSTFALDRTTTFCFLLFHVIGFPPKNILYPKIEYILPLEDKDTLFGIYNLYLKEVERSQDRLGSSGMEECQDRLGLGMKGCRNRLNSRVMHVFRQWEETDYLLGIHGLNDSGKGVDYPLGHPQSWIG</sequence>
<feature type="non-terminal residue" evidence="1">
    <location>
        <position position="1"/>
    </location>
</feature>
<accession>A0A371GAA1</accession>
<proteinExistence type="predicted"/>
<dbReference type="EMBL" id="QJKJ01006221">
    <property type="protein sequence ID" value="RDX87466.1"/>
    <property type="molecule type" value="Genomic_DNA"/>
</dbReference>
<dbReference type="AlphaFoldDB" id="A0A371GAA1"/>
<organism evidence="1 2">
    <name type="scientific">Mucuna pruriens</name>
    <name type="common">Velvet bean</name>
    <name type="synonym">Dolichos pruriens</name>
    <dbReference type="NCBI Taxonomy" id="157652"/>
    <lineage>
        <taxon>Eukaryota</taxon>
        <taxon>Viridiplantae</taxon>
        <taxon>Streptophyta</taxon>
        <taxon>Embryophyta</taxon>
        <taxon>Tracheophyta</taxon>
        <taxon>Spermatophyta</taxon>
        <taxon>Magnoliopsida</taxon>
        <taxon>eudicotyledons</taxon>
        <taxon>Gunneridae</taxon>
        <taxon>Pentapetalae</taxon>
        <taxon>rosids</taxon>
        <taxon>fabids</taxon>
        <taxon>Fabales</taxon>
        <taxon>Fabaceae</taxon>
        <taxon>Papilionoideae</taxon>
        <taxon>50 kb inversion clade</taxon>
        <taxon>NPAAA clade</taxon>
        <taxon>indigoferoid/millettioid clade</taxon>
        <taxon>Phaseoleae</taxon>
        <taxon>Mucuna</taxon>
    </lineage>
</organism>